<reference evidence="1" key="1">
    <citation type="submission" date="2023-04" db="EMBL/GenBank/DDBJ databases">
        <title>Draft Genome sequencing of Naganishia species isolated from polar environments using Oxford Nanopore Technology.</title>
        <authorList>
            <person name="Leo P."/>
            <person name="Venkateswaran K."/>
        </authorList>
    </citation>
    <scope>NUCLEOTIDE SEQUENCE</scope>
    <source>
        <strain evidence="1">MNA-CCFEE 5423</strain>
    </source>
</reference>
<evidence type="ECO:0000313" key="2">
    <source>
        <dbReference type="Proteomes" id="UP001227268"/>
    </source>
</evidence>
<evidence type="ECO:0000313" key="1">
    <source>
        <dbReference type="EMBL" id="KAJ9096050.1"/>
    </source>
</evidence>
<name>A0ACC2VAC4_9TREE</name>
<protein>
    <submittedName>
        <fullName evidence="1">Uncharacterized protein</fullName>
    </submittedName>
</protein>
<dbReference type="EMBL" id="JASBWT010000020">
    <property type="protein sequence ID" value="KAJ9096050.1"/>
    <property type="molecule type" value="Genomic_DNA"/>
</dbReference>
<comment type="caution">
    <text evidence="1">The sequence shown here is derived from an EMBL/GenBank/DDBJ whole genome shotgun (WGS) entry which is preliminary data.</text>
</comment>
<keyword evidence="2" id="KW-1185">Reference proteome</keyword>
<organism evidence="1 2">
    <name type="scientific">Naganishia friedmannii</name>
    <dbReference type="NCBI Taxonomy" id="89922"/>
    <lineage>
        <taxon>Eukaryota</taxon>
        <taxon>Fungi</taxon>
        <taxon>Dikarya</taxon>
        <taxon>Basidiomycota</taxon>
        <taxon>Agaricomycotina</taxon>
        <taxon>Tremellomycetes</taxon>
        <taxon>Filobasidiales</taxon>
        <taxon>Filobasidiaceae</taxon>
        <taxon>Naganishia</taxon>
    </lineage>
</organism>
<sequence>MRPNSALQDPTHPTQSQRVLAHIAVPVSLLPQAADGNRPSADPSLHPLGHGRQHPGTAGLASHPVSADASSHAMGLDQRPQSRNTTSSITPPNVYELLPQHLYSSLHIDQSSNSNGIHSPVGSSHSPVTDVYGHPATRVAWTPQMPDTNRGMEGMGGPQGPHTMRNEYGMAPQYQRNLSSFGSNSQESAFGGGREYQMAGSHHSGYQPIPDSNMAYMSMQQSLDPQMYASGMLPLSNSFGYQPYQYYDGRQAAYMQQTPNGWMGMPSQGYPYMTNQYSNVQSGRGGNRGLRARERGRHVGNYTPRPHHGFPQGWHGQPQWHPSPPPNGREMPVNAQMGAPLGRQPIRPNSSIASPVVMGSARHEDPLMVDTIKSSSDILPDAGNADKVLERKAYHPAPPANRSEWVMWVGNVPASATHEEMWKFFNSPLDRKALSQVSTETDAWLGVASIFLISRSNCAFVNLKNESNLRIAIAYFNGRSLRPWDSRCQPFLCRVRKADDDLKSGVGGQRGAGLHVKYIRDLRTRQEAEELAQKSQNVDTTVPSATKTLPESILAISPAAMEEPPEGPGRRRESIVKENAMISPAAFAAWQEQQQQLGQSSSAEHSYASTCSSFLVRNFQKRYFIMKSSTYDELERSFQSGVWRTQLHNEPILDQAYRTSPEVYLIFGANKQGSFSGYGIMRSGIPAVTRKPSSYSSTGRETSFSPQGARTTQLKSTSDSVTRHGGLLSPRGEAIREETGYIAEPTTRSHRLGSVESTAAGLAMLSPGEMTPGDDLRSPPSGSPLSYGWNQTAPQPERRFSASGPHPRAMTFDTKALARLRAEEALKRELAFRAETDIQDFELNKNAALDAQRDRKEHDSDNSQGVVRQDMVAEDEKNAPAATQAASDRDAAAAHASTESDSPEHERTGSSKDNDGPANDQLSHMFKVEWMQVGELPFSSIKSLRNPWNQDKEVKVSRDGTELEPAVGATLLAKWSNLHGATAPVANAISARRASQGTGRDFGRF</sequence>
<proteinExistence type="predicted"/>
<gene>
    <name evidence="1" type="ORF">QFC21_005415</name>
</gene>
<accession>A0ACC2VAC4</accession>
<dbReference type="Proteomes" id="UP001227268">
    <property type="component" value="Unassembled WGS sequence"/>
</dbReference>